<dbReference type="Proteomes" id="UP000619260">
    <property type="component" value="Unassembled WGS sequence"/>
</dbReference>
<reference evidence="1" key="1">
    <citation type="submission" date="2021-01" db="EMBL/GenBank/DDBJ databases">
        <title>Whole genome shotgun sequence of Virgisporangium aliadipatigenens NBRC 105644.</title>
        <authorList>
            <person name="Komaki H."/>
            <person name="Tamura T."/>
        </authorList>
    </citation>
    <scope>NUCLEOTIDE SEQUENCE</scope>
    <source>
        <strain evidence="1">NBRC 105644</strain>
    </source>
</reference>
<sequence length="114" mass="12106">MFDTSLRATTAPPEAPAPTQAAVLAAIVAMIRAGLPAPTRIDFAGGRVTLRFGYNRSAAVDRWATWWNTRPVLGIEYVGRASHVCRDYTASASGHDGWTITLTCTVSSARLGAA</sequence>
<protein>
    <submittedName>
        <fullName evidence="1">Uncharacterized protein</fullName>
    </submittedName>
</protein>
<dbReference type="AlphaFoldDB" id="A0A8J3YVI0"/>
<dbReference type="EMBL" id="BOPF01000046">
    <property type="protein sequence ID" value="GIJ51288.1"/>
    <property type="molecule type" value="Genomic_DNA"/>
</dbReference>
<organism evidence="1 2">
    <name type="scientific">Virgisporangium aliadipatigenens</name>
    <dbReference type="NCBI Taxonomy" id="741659"/>
    <lineage>
        <taxon>Bacteria</taxon>
        <taxon>Bacillati</taxon>
        <taxon>Actinomycetota</taxon>
        <taxon>Actinomycetes</taxon>
        <taxon>Micromonosporales</taxon>
        <taxon>Micromonosporaceae</taxon>
        <taxon>Virgisporangium</taxon>
    </lineage>
</organism>
<evidence type="ECO:0000313" key="1">
    <source>
        <dbReference type="EMBL" id="GIJ51288.1"/>
    </source>
</evidence>
<keyword evidence="2" id="KW-1185">Reference proteome</keyword>
<gene>
    <name evidence="1" type="ORF">Val02_81740</name>
</gene>
<comment type="caution">
    <text evidence="1">The sequence shown here is derived from an EMBL/GenBank/DDBJ whole genome shotgun (WGS) entry which is preliminary data.</text>
</comment>
<dbReference type="RefSeq" id="WP_203904697.1">
    <property type="nucleotide sequence ID" value="NZ_BOPF01000046.1"/>
</dbReference>
<evidence type="ECO:0000313" key="2">
    <source>
        <dbReference type="Proteomes" id="UP000619260"/>
    </source>
</evidence>
<accession>A0A8J3YVI0</accession>
<proteinExistence type="predicted"/>
<name>A0A8J3YVI0_9ACTN</name>